<feature type="region of interest" description="Disordered" evidence="1">
    <location>
        <begin position="28"/>
        <end position="86"/>
    </location>
</feature>
<proteinExistence type="predicted"/>
<dbReference type="Proteomes" id="UP000054337">
    <property type="component" value="Unassembled WGS sequence"/>
</dbReference>
<feature type="compositionally biased region" description="Basic and acidic residues" evidence="1">
    <location>
        <begin position="54"/>
        <end position="65"/>
    </location>
</feature>
<name>W7EV68_BIPV3</name>
<keyword evidence="3" id="KW-1185">Reference proteome</keyword>
<dbReference type="EMBL" id="KI968696">
    <property type="protein sequence ID" value="EUN32036.1"/>
    <property type="molecule type" value="Genomic_DNA"/>
</dbReference>
<dbReference type="GeneID" id="26255262"/>
<dbReference type="AlphaFoldDB" id="W7EV68"/>
<organism evidence="2 3">
    <name type="scientific">Bipolaris victoriae (strain FI3)</name>
    <name type="common">Victoria blight of oats agent</name>
    <name type="synonym">Cochliobolus victoriae</name>
    <dbReference type="NCBI Taxonomy" id="930091"/>
    <lineage>
        <taxon>Eukaryota</taxon>
        <taxon>Fungi</taxon>
        <taxon>Dikarya</taxon>
        <taxon>Ascomycota</taxon>
        <taxon>Pezizomycotina</taxon>
        <taxon>Dothideomycetes</taxon>
        <taxon>Pleosporomycetidae</taxon>
        <taxon>Pleosporales</taxon>
        <taxon>Pleosporineae</taxon>
        <taxon>Pleosporaceae</taxon>
        <taxon>Bipolaris</taxon>
    </lineage>
</organism>
<accession>W7EV68</accession>
<sequence length="124" mass="13955">MPRKRSYFDGPGRILGTGELVELKRSVKKMQDAEYIPPKDIKSDTEDGNYADDVQDRTKDEEWTPKSKKSKMKQGKGEGDEVDEQCLLEELNKNDAAVTEGQDGGGRHECSCSVCKKLRGEEEE</sequence>
<dbReference type="RefSeq" id="XP_014561615.1">
    <property type="nucleotide sequence ID" value="XM_014706129.1"/>
</dbReference>
<dbReference type="HOGENOM" id="CLU_2037636_0_0_1"/>
<gene>
    <name evidence="2" type="ORF">COCVIDRAFT_33604</name>
</gene>
<reference evidence="2 3" key="1">
    <citation type="journal article" date="2013" name="PLoS Genet.">
        <title>Comparative genome structure, secondary metabolite, and effector coding capacity across Cochliobolus pathogens.</title>
        <authorList>
            <person name="Condon B.J."/>
            <person name="Leng Y."/>
            <person name="Wu D."/>
            <person name="Bushley K.E."/>
            <person name="Ohm R.A."/>
            <person name="Otillar R."/>
            <person name="Martin J."/>
            <person name="Schackwitz W."/>
            <person name="Grimwood J."/>
            <person name="MohdZainudin N."/>
            <person name="Xue C."/>
            <person name="Wang R."/>
            <person name="Manning V.A."/>
            <person name="Dhillon B."/>
            <person name="Tu Z.J."/>
            <person name="Steffenson B.J."/>
            <person name="Salamov A."/>
            <person name="Sun H."/>
            <person name="Lowry S."/>
            <person name="LaButti K."/>
            <person name="Han J."/>
            <person name="Copeland A."/>
            <person name="Lindquist E."/>
            <person name="Barry K."/>
            <person name="Schmutz J."/>
            <person name="Baker S.E."/>
            <person name="Ciuffetti L.M."/>
            <person name="Grigoriev I.V."/>
            <person name="Zhong S."/>
            <person name="Turgeon B.G."/>
        </authorList>
    </citation>
    <scope>NUCLEOTIDE SEQUENCE [LARGE SCALE GENOMIC DNA]</scope>
    <source>
        <strain evidence="2 3">FI3</strain>
    </source>
</reference>
<protein>
    <submittedName>
        <fullName evidence="2">Uncharacterized protein</fullName>
    </submittedName>
</protein>
<evidence type="ECO:0000313" key="3">
    <source>
        <dbReference type="Proteomes" id="UP000054337"/>
    </source>
</evidence>
<evidence type="ECO:0000313" key="2">
    <source>
        <dbReference type="EMBL" id="EUN32036.1"/>
    </source>
</evidence>
<feature type="compositionally biased region" description="Basic and acidic residues" evidence="1">
    <location>
        <begin position="28"/>
        <end position="45"/>
    </location>
</feature>
<dbReference type="OrthoDB" id="3690679at2759"/>
<evidence type="ECO:0000256" key="1">
    <source>
        <dbReference type="SAM" id="MobiDB-lite"/>
    </source>
</evidence>